<dbReference type="eggNOG" id="COG0451">
    <property type="taxonomic scope" value="Bacteria"/>
</dbReference>
<dbReference type="InterPro" id="IPR036291">
    <property type="entry name" value="NAD(P)-bd_dom_sf"/>
</dbReference>
<protein>
    <submittedName>
        <fullName evidence="3">NAD-dependent dehydratase</fullName>
    </submittedName>
</protein>
<name>A0A095UDU0_9GAMM</name>
<keyword evidence="4" id="KW-1185">Reference proteome</keyword>
<sequence>MRVFLTGATGFIGSRIIGELTEAGHQVIGLARTAEAEQYLQQKGVQAHKGSLEHPETLTAGASLADAVIHCAFDHNFEKFAENCQKEREAIKALGAGLQGSDRPLIITSGIGTGDAGDGLPARESVFNSDHPNPRIVSELEGQKLLSQGVDVRIVRLPQVHDTTRQGLLSPYAACCIRQGKVACANDGSNRWPAVHVSDAARLYALVLDHGQKGQRYNAVAEEGVTSDLITQALSKGLNLPRVFISGDELQAFFGWMSMFADKDMPASGAWTQQQLGWHPRGPVLIEDLSSMDYRLLTGEAVS</sequence>
<dbReference type="Gene3D" id="3.40.50.720">
    <property type="entry name" value="NAD(P)-binding Rossmann-like Domain"/>
    <property type="match status" value="1"/>
</dbReference>
<dbReference type="InterPro" id="IPR016040">
    <property type="entry name" value="NAD(P)-bd_dom"/>
</dbReference>
<dbReference type="CDD" id="cd05262">
    <property type="entry name" value="SDR_a7"/>
    <property type="match status" value="1"/>
</dbReference>
<dbReference type="InterPro" id="IPR001509">
    <property type="entry name" value="Epimerase_deHydtase"/>
</dbReference>
<proteinExistence type="predicted"/>
<evidence type="ECO:0000259" key="2">
    <source>
        <dbReference type="Pfam" id="PF13460"/>
    </source>
</evidence>
<dbReference type="Proteomes" id="UP000029577">
    <property type="component" value="Unassembled WGS sequence"/>
</dbReference>
<dbReference type="PANTHER" id="PTHR48079:SF6">
    <property type="entry name" value="NAD(P)-BINDING DOMAIN-CONTAINING PROTEIN-RELATED"/>
    <property type="match status" value="1"/>
</dbReference>
<gene>
    <name evidence="3" type="ORF">HA49_18035</name>
</gene>
<dbReference type="PANTHER" id="PTHR48079">
    <property type="entry name" value="PROTEIN YEEZ"/>
    <property type="match status" value="1"/>
</dbReference>
<feature type="domain" description="NAD-dependent epimerase/dehydratase" evidence="1">
    <location>
        <begin position="165"/>
        <end position="218"/>
    </location>
</feature>
<dbReference type="EMBL" id="JPKR02000003">
    <property type="protein sequence ID" value="KGD72593.1"/>
    <property type="molecule type" value="Genomic_DNA"/>
</dbReference>
<evidence type="ECO:0000313" key="4">
    <source>
        <dbReference type="Proteomes" id="UP000029577"/>
    </source>
</evidence>
<evidence type="ECO:0000313" key="3">
    <source>
        <dbReference type="EMBL" id="KGD72593.1"/>
    </source>
</evidence>
<dbReference type="SUPFAM" id="SSF51735">
    <property type="entry name" value="NAD(P)-binding Rossmann-fold domains"/>
    <property type="match status" value="1"/>
</dbReference>
<dbReference type="InterPro" id="IPR051783">
    <property type="entry name" value="NAD(P)-dependent_oxidoreduct"/>
</dbReference>
<feature type="domain" description="NAD(P)-binding" evidence="2">
    <location>
        <begin position="7"/>
        <end position="163"/>
    </location>
</feature>
<dbReference type="Pfam" id="PF13460">
    <property type="entry name" value="NAD_binding_10"/>
    <property type="match status" value="1"/>
</dbReference>
<dbReference type="GO" id="GO:0004029">
    <property type="term" value="F:aldehyde dehydrogenase (NAD+) activity"/>
    <property type="evidence" value="ECO:0007669"/>
    <property type="project" value="TreeGrafter"/>
</dbReference>
<organism evidence="3 4">
    <name type="scientific">Tatumella morbirosei</name>
    <dbReference type="NCBI Taxonomy" id="642227"/>
    <lineage>
        <taxon>Bacteria</taxon>
        <taxon>Pseudomonadati</taxon>
        <taxon>Pseudomonadota</taxon>
        <taxon>Gammaproteobacteria</taxon>
        <taxon>Enterobacterales</taxon>
        <taxon>Erwiniaceae</taxon>
        <taxon>Tatumella</taxon>
    </lineage>
</organism>
<accession>A0A095UDU0</accession>
<dbReference type="Pfam" id="PF01370">
    <property type="entry name" value="Epimerase"/>
    <property type="match status" value="1"/>
</dbReference>
<comment type="caution">
    <text evidence="3">The sequence shown here is derived from an EMBL/GenBank/DDBJ whole genome shotgun (WGS) entry which is preliminary data.</text>
</comment>
<dbReference type="OrthoDB" id="9787292at2"/>
<dbReference type="RefSeq" id="WP_038022371.1">
    <property type="nucleotide sequence ID" value="NZ_JPKR02000003.1"/>
</dbReference>
<dbReference type="GO" id="GO:0005737">
    <property type="term" value="C:cytoplasm"/>
    <property type="evidence" value="ECO:0007669"/>
    <property type="project" value="TreeGrafter"/>
</dbReference>
<dbReference type="AlphaFoldDB" id="A0A095UDU0"/>
<dbReference type="STRING" id="642227.HA49_18035"/>
<reference evidence="3" key="1">
    <citation type="submission" date="2014-12" db="EMBL/GenBank/DDBJ databases">
        <title>The draft genome of the Tatumella morbirosei type strain, LMG23360T isolated from pineapple rot.</title>
        <authorList>
            <person name="Smits T.H."/>
            <person name="Palmer M."/>
            <person name="Venter S.N."/>
            <person name="Duffy B."/>
            <person name="Steenkamp E.T."/>
            <person name="Chan W.Y."/>
            <person name="Coutinho T.A."/>
            <person name="Coetzee M.P."/>
            <person name="De Maayer P."/>
        </authorList>
    </citation>
    <scope>NUCLEOTIDE SEQUENCE [LARGE SCALE GENOMIC DNA]</scope>
    <source>
        <strain evidence="3">LMG 23360</strain>
    </source>
</reference>
<evidence type="ECO:0000259" key="1">
    <source>
        <dbReference type="Pfam" id="PF01370"/>
    </source>
</evidence>